<gene>
    <name evidence="2" type="ORF">AE618_18565</name>
</gene>
<dbReference type="OrthoDB" id="5465441at2"/>
<dbReference type="InterPro" id="IPR006949">
    <property type="entry name" value="Barrel_Baseplate_J-like"/>
</dbReference>
<feature type="domain" description="Baseplate protein J-like barrel" evidence="1">
    <location>
        <begin position="101"/>
        <end position="179"/>
    </location>
</feature>
<name>A0A0N1N2V5_9HYPH</name>
<dbReference type="Pfam" id="PF04865">
    <property type="entry name" value="Baseplate_J"/>
    <property type="match status" value="1"/>
</dbReference>
<dbReference type="PATRIC" id="fig|1526658.3.peg.1327"/>
<proteinExistence type="predicted"/>
<dbReference type="AlphaFoldDB" id="A0A0N1N2V5"/>
<evidence type="ECO:0000313" key="2">
    <source>
        <dbReference type="EMBL" id="KPH79310.1"/>
    </source>
</evidence>
<dbReference type="EMBL" id="LGSZ01000050">
    <property type="protein sequence ID" value="KPH79310.1"/>
    <property type="molecule type" value="Genomic_DNA"/>
</dbReference>
<protein>
    <submittedName>
        <fullName evidence="2">Bacteriophage protein</fullName>
    </submittedName>
</protein>
<comment type="caution">
    <text evidence="2">The sequence shown here is derived from an EMBL/GenBank/DDBJ whole genome shotgun (WGS) entry which is preliminary data.</text>
</comment>
<sequence>MALPVCTIDENGVFKPDYEAVRVYFETAFKGIFGEDIDVDPDSMDGQQIAILSSAINDGNAQCVTIYNSFSPSAARGVGLSSVVKINGIKRLVASNSTVDLLITGQAGTTISGGIAQGADGKQWLLPATVTIPDDGDITVTATAKDIGAIEAVPDSITAIGTPTRGWQAVTNPSAASAGAPVELDATLRRRQTVSTALPSRTVFEGTIGAVASISGVTRWKGYENDTGSTDANGLPAHSISLVVLGGDATAIAQAIADKKGPGAATYGTTSVDITDEFGVTRAIKFYRPTNATIKVAIAITAQAGFTTAIEAAIKQACVDWINGLDIGEDVEFAEMYVPANLNGLPDRRTYKITGLTIAKNAGTPGSSDLVIAFNEAPMAVLADITTTVT</sequence>
<keyword evidence="3" id="KW-1185">Reference proteome</keyword>
<dbReference type="Proteomes" id="UP000037822">
    <property type="component" value="Unassembled WGS sequence"/>
</dbReference>
<accession>A0A0N1N2V5</accession>
<dbReference type="RefSeq" id="WP_054210563.1">
    <property type="nucleotide sequence ID" value="NZ_LGSZ01000050.1"/>
</dbReference>
<reference evidence="2 3" key="1">
    <citation type="submission" date="2015-07" db="EMBL/GenBank/DDBJ databases">
        <title>Whole genome sequencing of Bosea vaviloviae isolated from cave pool.</title>
        <authorList>
            <person name="Tan N.E.H."/>
            <person name="Lee Y.P."/>
            <person name="Gan H.M."/>
            <person name="Barton H."/>
            <person name="Savka M.A."/>
        </authorList>
    </citation>
    <scope>NUCLEOTIDE SEQUENCE [LARGE SCALE GENOMIC DNA]</scope>
    <source>
        <strain evidence="2 3">SD260</strain>
    </source>
</reference>
<evidence type="ECO:0000259" key="1">
    <source>
        <dbReference type="Pfam" id="PF04865"/>
    </source>
</evidence>
<evidence type="ECO:0000313" key="3">
    <source>
        <dbReference type="Proteomes" id="UP000037822"/>
    </source>
</evidence>
<organism evidence="2 3">
    <name type="scientific">Bosea vaviloviae</name>
    <dbReference type="NCBI Taxonomy" id="1526658"/>
    <lineage>
        <taxon>Bacteria</taxon>
        <taxon>Pseudomonadati</taxon>
        <taxon>Pseudomonadota</taxon>
        <taxon>Alphaproteobacteria</taxon>
        <taxon>Hyphomicrobiales</taxon>
        <taxon>Boseaceae</taxon>
        <taxon>Bosea</taxon>
    </lineage>
</organism>